<evidence type="ECO:0000313" key="2">
    <source>
        <dbReference type="EMBL" id="KAK7487734.1"/>
    </source>
</evidence>
<dbReference type="EMBL" id="JACVVK020000160">
    <property type="protein sequence ID" value="KAK7487734.1"/>
    <property type="molecule type" value="Genomic_DNA"/>
</dbReference>
<feature type="region of interest" description="Disordered" evidence="1">
    <location>
        <begin position="264"/>
        <end position="303"/>
    </location>
</feature>
<dbReference type="Proteomes" id="UP001519460">
    <property type="component" value="Unassembled WGS sequence"/>
</dbReference>
<feature type="region of interest" description="Disordered" evidence="1">
    <location>
        <begin position="52"/>
        <end position="108"/>
    </location>
</feature>
<dbReference type="AlphaFoldDB" id="A0ABD0KKV1"/>
<evidence type="ECO:0000256" key="1">
    <source>
        <dbReference type="SAM" id="MobiDB-lite"/>
    </source>
</evidence>
<feature type="compositionally biased region" description="Basic and acidic residues" evidence="1">
    <location>
        <begin position="177"/>
        <end position="189"/>
    </location>
</feature>
<gene>
    <name evidence="2" type="ORF">BaRGS_00021001</name>
</gene>
<evidence type="ECO:0000313" key="3">
    <source>
        <dbReference type="Proteomes" id="UP001519460"/>
    </source>
</evidence>
<feature type="region of interest" description="Disordered" evidence="1">
    <location>
        <begin position="162"/>
        <end position="189"/>
    </location>
</feature>
<accession>A0ABD0KKV1</accession>
<comment type="caution">
    <text evidence="2">The sequence shown here is derived from an EMBL/GenBank/DDBJ whole genome shotgun (WGS) entry which is preliminary data.</text>
</comment>
<organism evidence="2 3">
    <name type="scientific">Batillaria attramentaria</name>
    <dbReference type="NCBI Taxonomy" id="370345"/>
    <lineage>
        <taxon>Eukaryota</taxon>
        <taxon>Metazoa</taxon>
        <taxon>Spiralia</taxon>
        <taxon>Lophotrochozoa</taxon>
        <taxon>Mollusca</taxon>
        <taxon>Gastropoda</taxon>
        <taxon>Caenogastropoda</taxon>
        <taxon>Sorbeoconcha</taxon>
        <taxon>Cerithioidea</taxon>
        <taxon>Batillariidae</taxon>
        <taxon>Batillaria</taxon>
    </lineage>
</organism>
<sequence length="303" mass="33901">MGTVNTFLFGLLQDLEEMTMSFRNTSLTNTFSEKTMNLTSDLNKSKFTQGAGLSGQAWQRSLPQHHSVPGADSEEDTWGVKKTSQHFGGLGSSRMHDLPSEPPLPNLRTNRFGFTADCSSEMPSMPEMRSVSRMESHAPDAQVHRFGQSQSGRYKQEDLKNFENDQTWKSTAAAKHSRPEMSDSATEEHTSRYGVAEKFAQDRFGVKGTTYTGADMDNDRRGFRPFVKTEEPAAKYGQGFGLHYNKENLELPATPELTSIKLEDSTVSEVGQPRLPRPLADSNLDLPPTPKFMGSYHFMNSKR</sequence>
<name>A0ABD0KKV1_9CAEN</name>
<proteinExistence type="predicted"/>
<keyword evidence="3" id="KW-1185">Reference proteome</keyword>
<protein>
    <submittedName>
        <fullName evidence="2">Uncharacterized protein</fullName>
    </submittedName>
</protein>
<reference evidence="2 3" key="1">
    <citation type="journal article" date="2023" name="Sci. Data">
        <title>Genome assembly of the Korean intertidal mud-creeper Batillaria attramentaria.</title>
        <authorList>
            <person name="Patra A.K."/>
            <person name="Ho P.T."/>
            <person name="Jun S."/>
            <person name="Lee S.J."/>
            <person name="Kim Y."/>
            <person name="Won Y.J."/>
        </authorList>
    </citation>
    <scope>NUCLEOTIDE SEQUENCE [LARGE SCALE GENOMIC DNA]</scope>
    <source>
        <strain evidence="2">Wonlab-2016</strain>
    </source>
</reference>